<dbReference type="CDD" id="cd04301">
    <property type="entry name" value="NAT_SF"/>
    <property type="match status" value="1"/>
</dbReference>
<dbReference type="InterPro" id="IPR039968">
    <property type="entry name" value="BcerS-like"/>
</dbReference>
<evidence type="ECO:0000256" key="1">
    <source>
        <dbReference type="SAM" id="MobiDB-lite"/>
    </source>
</evidence>
<feature type="compositionally biased region" description="Basic and acidic residues" evidence="1">
    <location>
        <begin position="1"/>
        <end position="11"/>
    </location>
</feature>
<evidence type="ECO:0000313" key="4">
    <source>
        <dbReference type="Proteomes" id="UP000027583"/>
    </source>
</evidence>
<proteinExistence type="predicted"/>
<comment type="caution">
    <text evidence="3">The sequence shown here is derived from an EMBL/GenBank/DDBJ whole genome shotgun (WGS) entry which is preliminary data.</text>
</comment>
<dbReference type="InterPro" id="IPR000182">
    <property type="entry name" value="GNAT_dom"/>
</dbReference>
<feature type="compositionally biased region" description="Basic and acidic residues" evidence="1">
    <location>
        <begin position="26"/>
        <end position="35"/>
    </location>
</feature>
<reference evidence="3 4" key="2">
    <citation type="journal article" date="2014" name="PLoS ONE">
        <title>Evolution of mitochondria reconstructed from the energy metabolism of living bacteria.</title>
        <authorList>
            <person name="Degli Esposti M."/>
            <person name="Chouaia B."/>
            <person name="Comandatore F."/>
            <person name="Crotti E."/>
            <person name="Sassera D."/>
            <person name="Lievens P.M."/>
            <person name="Daffonchio D."/>
            <person name="Bandi C."/>
        </authorList>
    </citation>
    <scope>NUCLEOTIDE SEQUENCE [LARGE SCALE GENOMIC DNA]</scope>
    <source>
        <strain evidence="3 4">SF2.1</strain>
    </source>
</reference>
<evidence type="ECO:0000313" key="3">
    <source>
        <dbReference type="EMBL" id="CDG39452.1"/>
    </source>
</evidence>
<protein>
    <recommendedName>
        <fullName evidence="2">N-acetyltransferase domain-containing protein</fullName>
    </recommendedName>
</protein>
<dbReference type="Gene3D" id="3.40.630.30">
    <property type="match status" value="1"/>
</dbReference>
<dbReference type="AlphaFoldDB" id="A0A060QKH6"/>
<reference evidence="3 4" key="1">
    <citation type="journal article" date="2014" name="Genome Biol. Evol.">
        <title>Acetic acid bacteria genomes reveal functional traits for adaptation to life in insect guts.</title>
        <authorList>
            <person name="Chouaia B."/>
            <person name="Gaiarsa S."/>
            <person name="Crotti E."/>
            <person name="Comandatore F."/>
            <person name="Degli Esposti M."/>
            <person name="Ricci I."/>
            <person name="Alma A."/>
            <person name="Favia G."/>
            <person name="Bandi C."/>
            <person name="Daffonchio D."/>
        </authorList>
    </citation>
    <scope>NUCLEOTIDE SEQUENCE [LARGE SCALE GENOMIC DNA]</scope>
    <source>
        <strain evidence="3 4">SF2.1</strain>
    </source>
</reference>
<dbReference type="SUPFAM" id="SSF55729">
    <property type="entry name" value="Acyl-CoA N-acyltransferases (Nat)"/>
    <property type="match status" value="1"/>
</dbReference>
<sequence>MSEAEDLRQFDADQADAGHAGSTQADTDHPAERHSATVAPKHSHDMRSFPSPSSPAQDRPNVTPVTVRPVISRNDLKLFIRLPRILYKGRDGYVPPLDMEQNDLLNPAKNGIYRHASVRCFIAWRDNKPVGRISAVVDGKALEAWDEKIGWFGALDAVSETGVVKALLDTAETWLRDQGMVRMRGPVTLGYHGESGLMITGQNEPPMIGTPWHPPELNGLIAALGFEPTRDLLTFKLDLTEDLDERHIVPGALKPGEGKLGDVTVSHLSKKQIAAQGEVLRSLYNDAWAGTYNFVPLQSYEMEGLIQQLKLVLRPEHYVQIDHAGEPAAMALVVPNVFDIARGIDGAPSPLGWARLGARLLGHRFDSARVILLGVSHKVRGTLLGALMPSLAIDELIRRRATLPYKTVELGWILDTNTPMLNLVRRLVPEPNKVHRMYEKDIAQ</sequence>
<feature type="domain" description="N-acetyltransferase" evidence="2">
    <location>
        <begin position="65"/>
        <end position="250"/>
    </location>
</feature>
<gene>
    <name evidence="3" type="ORF">ASAP_1407</name>
</gene>
<feature type="region of interest" description="Disordered" evidence="1">
    <location>
        <begin position="1"/>
        <end position="63"/>
    </location>
</feature>
<accession>A0A060QKH6</accession>
<dbReference type="EMBL" id="CBLX010000009">
    <property type="protein sequence ID" value="CDG39452.1"/>
    <property type="molecule type" value="Genomic_DNA"/>
</dbReference>
<dbReference type="PANTHER" id="PTHR41368:SF1">
    <property type="entry name" value="PROTEIN YGHO"/>
    <property type="match status" value="1"/>
</dbReference>
<name>A0A060QKH6_9PROT</name>
<dbReference type="eggNOG" id="COG0456">
    <property type="taxonomic scope" value="Bacteria"/>
</dbReference>
<dbReference type="PANTHER" id="PTHR41368">
    <property type="entry name" value="PROTEIN YGHO"/>
    <property type="match status" value="1"/>
</dbReference>
<dbReference type="InterPro" id="IPR016181">
    <property type="entry name" value="Acyl_CoA_acyltransferase"/>
</dbReference>
<dbReference type="GO" id="GO:0016747">
    <property type="term" value="F:acyltransferase activity, transferring groups other than amino-acyl groups"/>
    <property type="evidence" value="ECO:0007669"/>
    <property type="project" value="InterPro"/>
</dbReference>
<dbReference type="Proteomes" id="UP000027583">
    <property type="component" value="Unassembled WGS sequence"/>
</dbReference>
<organism evidence="3 4">
    <name type="scientific">Asaia bogorensis</name>
    <dbReference type="NCBI Taxonomy" id="91915"/>
    <lineage>
        <taxon>Bacteria</taxon>
        <taxon>Pseudomonadati</taxon>
        <taxon>Pseudomonadota</taxon>
        <taxon>Alphaproteobacteria</taxon>
        <taxon>Acetobacterales</taxon>
        <taxon>Acetobacteraceae</taxon>
        <taxon>Asaia</taxon>
    </lineage>
</organism>
<evidence type="ECO:0000259" key="2">
    <source>
        <dbReference type="PROSITE" id="PS51186"/>
    </source>
</evidence>
<dbReference type="PROSITE" id="PS51186">
    <property type="entry name" value="GNAT"/>
    <property type="match status" value="1"/>
</dbReference>